<evidence type="ECO:0000313" key="2">
    <source>
        <dbReference type="EMBL" id="OGG09307.1"/>
    </source>
</evidence>
<dbReference type="Proteomes" id="UP000176854">
    <property type="component" value="Unassembled WGS sequence"/>
</dbReference>
<evidence type="ECO:0000259" key="1">
    <source>
        <dbReference type="Pfam" id="PF12705"/>
    </source>
</evidence>
<comment type="caution">
    <text evidence="2">The sequence shown here is derived from an EMBL/GenBank/DDBJ whole genome shotgun (WGS) entry which is preliminary data.</text>
</comment>
<sequence>MYMVKDKYSAVWVSYSSISDYLKCPRAYYLNNVYRDPKTNHKISLMQPAKALGQVIHSVLDEISPLEVEKRFSEPLTARFNRLWTTVNSRKGGFKNQDEEEQYKKRGVAMLIRITNNPGPFLHKAVKIRQDLPHYWLSEEDSIILCGKIDWLIFNEKLNNVTILDFKTGKIDEDPQSLQLPIYLLLAAKTQKWPVAGAMYWYLDHDDEPVSVVLPTHQQAHDRVLETAKRISLARKIDRFVCWNKDGCHACRPLESVVLGKATFVGIDNFNQDIYVL</sequence>
<organism evidence="2 3">
    <name type="scientific">Candidatus Gottesmanbacteria bacterium RBG_16_43_7</name>
    <dbReference type="NCBI Taxonomy" id="1798373"/>
    <lineage>
        <taxon>Bacteria</taxon>
        <taxon>Candidatus Gottesmaniibacteriota</taxon>
    </lineage>
</organism>
<feature type="domain" description="PD-(D/E)XK endonuclease-like" evidence="1">
    <location>
        <begin position="13"/>
        <end position="251"/>
    </location>
</feature>
<dbReference type="InterPro" id="IPR011335">
    <property type="entry name" value="Restrct_endonuc-II-like"/>
</dbReference>
<evidence type="ECO:0000313" key="3">
    <source>
        <dbReference type="Proteomes" id="UP000176854"/>
    </source>
</evidence>
<dbReference type="InterPro" id="IPR011604">
    <property type="entry name" value="PDDEXK-like_dom_sf"/>
</dbReference>
<proteinExistence type="predicted"/>
<gene>
    <name evidence="2" type="ORF">A2154_03155</name>
</gene>
<protein>
    <recommendedName>
        <fullName evidence="1">PD-(D/E)XK endonuclease-like domain-containing protein</fullName>
    </recommendedName>
</protein>
<dbReference type="Gene3D" id="3.90.320.10">
    <property type="match status" value="1"/>
</dbReference>
<dbReference type="InterPro" id="IPR038726">
    <property type="entry name" value="PDDEXK_AddAB-type"/>
</dbReference>
<dbReference type="STRING" id="1798373.A2154_03155"/>
<name>A0A1F5ZAX5_9BACT</name>
<reference evidence="2 3" key="1">
    <citation type="journal article" date="2016" name="Nat. Commun.">
        <title>Thousands of microbial genomes shed light on interconnected biogeochemical processes in an aquifer system.</title>
        <authorList>
            <person name="Anantharaman K."/>
            <person name="Brown C.T."/>
            <person name="Hug L.A."/>
            <person name="Sharon I."/>
            <person name="Castelle C.J."/>
            <person name="Probst A.J."/>
            <person name="Thomas B.C."/>
            <person name="Singh A."/>
            <person name="Wilkins M.J."/>
            <person name="Karaoz U."/>
            <person name="Brodie E.L."/>
            <person name="Williams K.H."/>
            <person name="Hubbard S.S."/>
            <person name="Banfield J.F."/>
        </authorList>
    </citation>
    <scope>NUCLEOTIDE SEQUENCE [LARGE SCALE GENOMIC DNA]</scope>
</reference>
<dbReference type="EMBL" id="MFJC01000023">
    <property type="protein sequence ID" value="OGG09307.1"/>
    <property type="molecule type" value="Genomic_DNA"/>
</dbReference>
<dbReference type="SUPFAM" id="SSF52980">
    <property type="entry name" value="Restriction endonuclease-like"/>
    <property type="match status" value="1"/>
</dbReference>
<dbReference type="AlphaFoldDB" id="A0A1F5ZAX5"/>
<accession>A0A1F5ZAX5</accession>
<dbReference type="Pfam" id="PF12705">
    <property type="entry name" value="PDDEXK_1"/>
    <property type="match status" value="1"/>
</dbReference>